<dbReference type="GO" id="GO:0004553">
    <property type="term" value="F:hydrolase activity, hydrolyzing O-glycosyl compounds"/>
    <property type="evidence" value="ECO:0007669"/>
    <property type="project" value="InterPro"/>
</dbReference>
<dbReference type="InterPro" id="IPR051816">
    <property type="entry name" value="Glycosyl_Hydrolase_31"/>
</dbReference>
<dbReference type="PANTHER" id="PTHR43863">
    <property type="entry name" value="HYDROLASE, PUTATIVE (AFU_ORTHOLOGUE AFUA_1G03140)-RELATED"/>
    <property type="match status" value="1"/>
</dbReference>
<keyword evidence="3" id="KW-1133">Transmembrane helix</keyword>
<evidence type="ECO:0000259" key="4">
    <source>
        <dbReference type="Pfam" id="PF01055"/>
    </source>
</evidence>
<reference evidence="5 6" key="1">
    <citation type="journal article" date="2013" name="Curr. Biol.">
        <title>The Genome of the Foraminiferan Reticulomyxa filosa.</title>
        <authorList>
            <person name="Glockner G."/>
            <person name="Hulsmann N."/>
            <person name="Schleicher M."/>
            <person name="Noegel A.A."/>
            <person name="Eichinger L."/>
            <person name="Gallinger C."/>
            <person name="Pawlowski J."/>
            <person name="Sierra R."/>
            <person name="Euteneuer U."/>
            <person name="Pillet L."/>
            <person name="Moustafa A."/>
            <person name="Platzer M."/>
            <person name="Groth M."/>
            <person name="Szafranski K."/>
            <person name="Schliwa M."/>
        </authorList>
    </citation>
    <scope>NUCLEOTIDE SEQUENCE [LARGE SCALE GENOMIC DNA]</scope>
</reference>
<dbReference type="EMBL" id="ASPP01020853">
    <property type="protein sequence ID" value="ETO13068.1"/>
    <property type="molecule type" value="Genomic_DNA"/>
</dbReference>
<evidence type="ECO:0000313" key="5">
    <source>
        <dbReference type="EMBL" id="ETO13068.1"/>
    </source>
</evidence>
<dbReference type="SUPFAM" id="SSF51445">
    <property type="entry name" value="(Trans)glycosidases"/>
    <property type="match status" value="1"/>
</dbReference>
<evidence type="ECO:0000256" key="3">
    <source>
        <dbReference type="SAM" id="Phobius"/>
    </source>
</evidence>
<dbReference type="PANTHER" id="PTHR43863:SF2">
    <property type="entry name" value="MALTASE-GLUCOAMYLASE"/>
    <property type="match status" value="1"/>
</dbReference>
<dbReference type="InterPro" id="IPR017853">
    <property type="entry name" value="GH"/>
</dbReference>
<dbReference type="GO" id="GO:0005975">
    <property type="term" value="P:carbohydrate metabolic process"/>
    <property type="evidence" value="ECO:0007669"/>
    <property type="project" value="InterPro"/>
</dbReference>
<keyword evidence="3" id="KW-0812">Transmembrane</keyword>
<feature type="transmembrane region" description="Helical" evidence="3">
    <location>
        <begin position="70"/>
        <end position="89"/>
    </location>
</feature>
<evidence type="ECO:0000256" key="1">
    <source>
        <dbReference type="ARBA" id="ARBA00007806"/>
    </source>
</evidence>
<feature type="domain" description="Glycoside hydrolase family 31 TIM barrel" evidence="4">
    <location>
        <begin position="4"/>
        <end position="133"/>
    </location>
</feature>
<evidence type="ECO:0000256" key="2">
    <source>
        <dbReference type="RuleBase" id="RU361185"/>
    </source>
</evidence>
<proteinExistence type="inferred from homology"/>
<keyword evidence="2" id="KW-0378">Hydrolase</keyword>
<comment type="similarity">
    <text evidence="1 2">Belongs to the glycosyl hydrolase 31 family.</text>
</comment>
<feature type="transmembrane region" description="Helical" evidence="3">
    <location>
        <begin position="133"/>
        <end position="154"/>
    </location>
</feature>
<keyword evidence="2" id="KW-0326">Glycosidase</keyword>
<dbReference type="Pfam" id="PF01055">
    <property type="entry name" value="Glyco_hydro_31_2nd"/>
    <property type="match status" value="1"/>
</dbReference>
<keyword evidence="3" id="KW-0472">Membrane</keyword>
<organism evidence="5 6">
    <name type="scientific">Reticulomyxa filosa</name>
    <dbReference type="NCBI Taxonomy" id="46433"/>
    <lineage>
        <taxon>Eukaryota</taxon>
        <taxon>Sar</taxon>
        <taxon>Rhizaria</taxon>
        <taxon>Retaria</taxon>
        <taxon>Foraminifera</taxon>
        <taxon>Monothalamids</taxon>
        <taxon>Reticulomyxidae</taxon>
        <taxon>Reticulomyxa</taxon>
    </lineage>
</organism>
<protein>
    <recommendedName>
        <fullName evidence="4">Glycoside hydrolase family 31 TIM barrel domain-containing protein</fullName>
    </recommendedName>
</protein>
<dbReference type="AlphaFoldDB" id="X6MGB8"/>
<comment type="caution">
    <text evidence="5">The sequence shown here is derived from an EMBL/GenBank/DDBJ whole genome shotgun (WGS) entry which is preliminary data.</text>
</comment>
<dbReference type="Gene3D" id="3.20.20.80">
    <property type="entry name" value="Glycosidases"/>
    <property type="match status" value="1"/>
</dbReference>
<gene>
    <name evidence="5" type="ORF">RFI_24307</name>
</gene>
<dbReference type="Proteomes" id="UP000023152">
    <property type="component" value="Unassembled WGS sequence"/>
</dbReference>
<evidence type="ECO:0000313" key="6">
    <source>
        <dbReference type="Proteomes" id="UP000023152"/>
    </source>
</evidence>
<dbReference type="InterPro" id="IPR000322">
    <property type="entry name" value="Glyco_hydro_31_TIM"/>
</dbReference>
<sequence>MGKDWHYWGNLGWGPQWDPSIYPRPQDMVTELHAMNFKIMVSVWSKFQNTTSFYKIMHNNSELIPGQLKYYFILFCLEFAQMSNFFFFGGGGEDSFDPYNLNAAAQFYDFVNTSMYAIGVDAIWLDATEPESFFLLLYSSLCVCVCRPPFLFLFSKKKKKKIYMYICMYFQ</sequence>
<keyword evidence="6" id="KW-1185">Reference proteome</keyword>
<accession>X6MGB8</accession>
<name>X6MGB8_RETFI</name>